<gene>
    <name evidence="3" type="ORF">CSQ87_08595</name>
</gene>
<name>A0A2M9HD96_9BIFI</name>
<dbReference type="EMBL" id="PEBK01000008">
    <property type="protein sequence ID" value="PJM74776.1"/>
    <property type="molecule type" value="Genomic_DNA"/>
</dbReference>
<accession>A0A2M9HD96</accession>
<dbReference type="RefSeq" id="WP_100513468.1">
    <property type="nucleotide sequence ID" value="NZ_PEBK01000008.1"/>
</dbReference>
<dbReference type="OrthoDB" id="3243284at2"/>
<keyword evidence="2" id="KW-0472">Membrane</keyword>
<evidence type="ECO:0000313" key="4">
    <source>
        <dbReference type="Proteomes" id="UP000231451"/>
    </source>
</evidence>
<dbReference type="AlphaFoldDB" id="A0A2M9HD96"/>
<keyword evidence="2" id="KW-1133">Transmembrane helix</keyword>
<sequence>MPGWIWIVLVVFLFVVLIVGGVYVILHAIAAMHVIGGTGDRVAQRLSRIESEGATERSAEPPAFTRPLSETAERYAATQARIIEHREQVHQRHVAAWKRWKTFNDLDR</sequence>
<protein>
    <submittedName>
        <fullName evidence="3">Uncharacterized protein</fullName>
    </submittedName>
</protein>
<feature type="region of interest" description="Disordered" evidence="1">
    <location>
        <begin position="49"/>
        <end position="69"/>
    </location>
</feature>
<keyword evidence="2" id="KW-0812">Transmembrane</keyword>
<organism evidence="3 4">
    <name type="scientific">Bifidobacterium simiarum</name>
    <dbReference type="NCBI Taxonomy" id="2045441"/>
    <lineage>
        <taxon>Bacteria</taxon>
        <taxon>Bacillati</taxon>
        <taxon>Actinomycetota</taxon>
        <taxon>Actinomycetes</taxon>
        <taxon>Bifidobacteriales</taxon>
        <taxon>Bifidobacteriaceae</taxon>
        <taxon>Bifidobacterium</taxon>
    </lineage>
</organism>
<keyword evidence="4" id="KW-1185">Reference proteome</keyword>
<evidence type="ECO:0000256" key="1">
    <source>
        <dbReference type="SAM" id="MobiDB-lite"/>
    </source>
</evidence>
<feature type="transmembrane region" description="Helical" evidence="2">
    <location>
        <begin position="6"/>
        <end position="26"/>
    </location>
</feature>
<evidence type="ECO:0000313" key="3">
    <source>
        <dbReference type="EMBL" id="PJM74776.1"/>
    </source>
</evidence>
<dbReference type="Proteomes" id="UP000231451">
    <property type="component" value="Unassembled WGS sequence"/>
</dbReference>
<reference evidence="3 4" key="1">
    <citation type="submission" date="2017-10" db="EMBL/GenBank/DDBJ databases">
        <title>Draft genome sequences of strains TRE 1, TRE 9, TRE H and TRI 7, isolated from tamarins, belonging to four potential novel Bifidobacterium species.</title>
        <authorList>
            <person name="Mattarelli P."/>
            <person name="Modesto M."/>
            <person name="Puglisi E."/>
            <person name="Morelli L."/>
            <person name="Spezio C."/>
            <person name="Bonetti A."/>
            <person name="Sandri C."/>
        </authorList>
    </citation>
    <scope>NUCLEOTIDE SEQUENCE [LARGE SCALE GENOMIC DNA]</scope>
    <source>
        <strain evidence="4">TRI7</strain>
    </source>
</reference>
<evidence type="ECO:0000256" key="2">
    <source>
        <dbReference type="SAM" id="Phobius"/>
    </source>
</evidence>
<comment type="caution">
    <text evidence="3">The sequence shown here is derived from an EMBL/GenBank/DDBJ whole genome shotgun (WGS) entry which is preliminary data.</text>
</comment>
<proteinExistence type="predicted"/>
<feature type="compositionally biased region" description="Basic and acidic residues" evidence="1">
    <location>
        <begin position="49"/>
        <end position="59"/>
    </location>
</feature>